<evidence type="ECO:0000256" key="1">
    <source>
        <dbReference type="ARBA" id="ARBA00005953"/>
    </source>
</evidence>
<evidence type="ECO:0000313" key="3">
    <source>
        <dbReference type="EMBL" id="KAB1154276.1"/>
    </source>
</evidence>
<dbReference type="Gene3D" id="3.10.129.10">
    <property type="entry name" value="Hotdog Thioesterase"/>
    <property type="match status" value="1"/>
</dbReference>
<dbReference type="PANTHER" id="PTHR31793:SF27">
    <property type="entry name" value="NOVEL THIOESTERASE SUPERFAMILY DOMAIN AND SAPOSIN A-TYPE DOMAIN CONTAINING PROTEIN (0610012H03RIK)"/>
    <property type="match status" value="1"/>
</dbReference>
<reference evidence="3 4" key="1">
    <citation type="submission" date="2019-09" db="EMBL/GenBank/DDBJ databases">
        <authorList>
            <person name="Cao W.R."/>
        </authorList>
    </citation>
    <scope>NUCLEOTIDE SEQUENCE [LARGE SCALE GENOMIC DNA]</scope>
    <source>
        <strain evidence="4">a4</strain>
    </source>
</reference>
<dbReference type="InterPro" id="IPR029069">
    <property type="entry name" value="HotDog_dom_sf"/>
</dbReference>
<dbReference type="GO" id="GO:0047617">
    <property type="term" value="F:fatty acyl-CoA hydrolase activity"/>
    <property type="evidence" value="ECO:0007669"/>
    <property type="project" value="TreeGrafter"/>
</dbReference>
<protein>
    <submittedName>
        <fullName evidence="3">Acyl-CoA thioesterase</fullName>
    </submittedName>
</protein>
<dbReference type="PANTHER" id="PTHR31793">
    <property type="entry name" value="4-HYDROXYBENZOYL-COA THIOESTERASE FAMILY MEMBER"/>
    <property type="match status" value="1"/>
</dbReference>
<evidence type="ECO:0000256" key="2">
    <source>
        <dbReference type="ARBA" id="ARBA00022801"/>
    </source>
</evidence>
<dbReference type="InterPro" id="IPR050563">
    <property type="entry name" value="4-hydroxybenzoyl-CoA_TE"/>
</dbReference>
<dbReference type="SUPFAM" id="SSF54637">
    <property type="entry name" value="Thioesterase/thiol ester dehydrase-isomerase"/>
    <property type="match status" value="1"/>
</dbReference>
<dbReference type="Pfam" id="PF13279">
    <property type="entry name" value="4HBT_2"/>
    <property type="match status" value="1"/>
</dbReference>
<sequence length="141" mass="16638">MMTINDFPIQTYITVQWGDMDAFRHVNNVTYVKWGETARIEYFKSIDFFNSAPEEMEFAPILGFQSVKYIAPVVYPDIIKIGTITEEIKEDRFIMKSYFFSDTQNKLVAIQTHEIIVFDYKNHQKIPVPNTLKELIKKIEE</sequence>
<proteinExistence type="inferred from homology"/>
<gene>
    <name evidence="3" type="ORF">F7018_15000</name>
</gene>
<dbReference type="Proteomes" id="UP000467305">
    <property type="component" value="Unassembled WGS sequence"/>
</dbReference>
<dbReference type="CDD" id="cd00586">
    <property type="entry name" value="4HBT"/>
    <property type="match status" value="1"/>
</dbReference>
<organism evidence="3 4">
    <name type="scientific">Tenacibaculum aiptasiae</name>
    <dbReference type="NCBI Taxonomy" id="426481"/>
    <lineage>
        <taxon>Bacteria</taxon>
        <taxon>Pseudomonadati</taxon>
        <taxon>Bacteroidota</taxon>
        <taxon>Flavobacteriia</taxon>
        <taxon>Flavobacteriales</taxon>
        <taxon>Flavobacteriaceae</taxon>
        <taxon>Tenacibaculum</taxon>
    </lineage>
</organism>
<comment type="caution">
    <text evidence="3">The sequence shown here is derived from an EMBL/GenBank/DDBJ whole genome shotgun (WGS) entry which is preliminary data.</text>
</comment>
<dbReference type="OrthoDB" id="9799036at2"/>
<dbReference type="AlphaFoldDB" id="A0A7J5A9N4"/>
<keyword evidence="2" id="KW-0378">Hydrolase</keyword>
<evidence type="ECO:0000313" key="4">
    <source>
        <dbReference type="Proteomes" id="UP000467305"/>
    </source>
</evidence>
<accession>A0A7J5A9N4</accession>
<keyword evidence="4" id="KW-1185">Reference proteome</keyword>
<name>A0A7J5A9N4_9FLAO</name>
<dbReference type="EMBL" id="WAAU01000029">
    <property type="protein sequence ID" value="KAB1154276.1"/>
    <property type="molecule type" value="Genomic_DNA"/>
</dbReference>
<comment type="similarity">
    <text evidence="1">Belongs to the 4-hydroxybenzoyl-CoA thioesterase family.</text>
</comment>
<dbReference type="RefSeq" id="WP_150900910.1">
    <property type="nucleotide sequence ID" value="NZ_CANMHX010000004.1"/>
</dbReference>